<dbReference type="Proteomes" id="UP000028702">
    <property type="component" value="Unassembled WGS sequence"/>
</dbReference>
<feature type="region of interest" description="Disordered" evidence="2">
    <location>
        <begin position="146"/>
        <end position="180"/>
    </location>
</feature>
<dbReference type="InterPro" id="IPR013159">
    <property type="entry name" value="DnaA_C"/>
</dbReference>
<accession>A0A081B6F4</accession>
<proteinExistence type="predicted"/>
<evidence type="ECO:0000313" key="4">
    <source>
        <dbReference type="EMBL" id="GAK43622.1"/>
    </source>
</evidence>
<dbReference type="GO" id="GO:0006270">
    <property type="term" value="P:DNA replication initiation"/>
    <property type="evidence" value="ECO:0007669"/>
    <property type="project" value="InterPro"/>
</dbReference>
<dbReference type="STRING" id="1333998.M2A_0121"/>
<dbReference type="Pfam" id="PF08299">
    <property type="entry name" value="Bac_DnaA_C"/>
    <property type="match status" value="1"/>
</dbReference>
<dbReference type="InterPro" id="IPR010921">
    <property type="entry name" value="Trp_repressor/repl_initiator"/>
</dbReference>
<gene>
    <name evidence="4" type="ORF">M2A_0121</name>
</gene>
<evidence type="ECO:0000256" key="2">
    <source>
        <dbReference type="SAM" id="MobiDB-lite"/>
    </source>
</evidence>
<keyword evidence="5" id="KW-1185">Reference proteome</keyword>
<dbReference type="SUPFAM" id="SSF48295">
    <property type="entry name" value="TrpR-like"/>
    <property type="match status" value="1"/>
</dbReference>
<dbReference type="GO" id="GO:0005524">
    <property type="term" value="F:ATP binding"/>
    <property type="evidence" value="ECO:0007669"/>
    <property type="project" value="InterPro"/>
</dbReference>
<dbReference type="Gene3D" id="1.10.1750.10">
    <property type="match status" value="1"/>
</dbReference>
<organism evidence="4 5">
    <name type="scientific">Tepidicaulis marinus</name>
    <dbReference type="NCBI Taxonomy" id="1333998"/>
    <lineage>
        <taxon>Bacteria</taxon>
        <taxon>Pseudomonadati</taxon>
        <taxon>Pseudomonadota</taxon>
        <taxon>Alphaproteobacteria</taxon>
        <taxon>Hyphomicrobiales</taxon>
        <taxon>Parvibaculaceae</taxon>
        <taxon>Tepidicaulis</taxon>
    </lineage>
</organism>
<feature type="domain" description="Chromosomal replication initiator DnaA C-terminal" evidence="3">
    <location>
        <begin position="3"/>
        <end position="72"/>
    </location>
</feature>
<dbReference type="RefSeq" id="WP_045441702.1">
    <property type="nucleotide sequence ID" value="NZ_BBIO01000001.1"/>
</dbReference>
<feature type="coiled-coil region" evidence="1">
    <location>
        <begin position="114"/>
        <end position="141"/>
    </location>
</feature>
<keyword evidence="1" id="KW-0175">Coiled coil</keyword>
<dbReference type="EMBL" id="BBIO01000001">
    <property type="protein sequence ID" value="GAK43622.1"/>
    <property type="molecule type" value="Genomic_DNA"/>
</dbReference>
<sequence length="180" mass="19762">MRELALIKSVVAEHYGIEPRLLERKHGARRHARPRELACYLASHMFDFSYGEIGLAFGNREQSAVRALIKKTEKKLSAAASTAMAEEIAELKLEIERKLPSISGAGDSQITARINSLFLLIETARTELAELQRLIIRERTSCTSFSAASSSEPRDLSGSNGAGSAPLMDRNPVREGGVHE</sequence>
<dbReference type="AlphaFoldDB" id="A0A081B6F4"/>
<reference evidence="4 5" key="1">
    <citation type="submission" date="2014-07" db="EMBL/GenBank/DDBJ databases">
        <title>Tepidicaulis marinum gen. nov., sp. nov., a novel marine bacterium denitrifying nitrate to nitrous oxide strictly under microaerobic conditions.</title>
        <authorList>
            <person name="Takeuchi M."/>
            <person name="Yamagishi T."/>
            <person name="Kamagata Y."/>
            <person name="Oshima K."/>
            <person name="Hattori M."/>
            <person name="Katayama T."/>
            <person name="Hanada S."/>
            <person name="Tamaki H."/>
            <person name="Marumo K."/>
            <person name="Maeda H."/>
            <person name="Nedachi M."/>
            <person name="Iwasaki W."/>
            <person name="Suwa Y."/>
            <person name="Sakata S."/>
        </authorList>
    </citation>
    <scope>NUCLEOTIDE SEQUENCE [LARGE SCALE GENOMIC DNA]</scope>
    <source>
        <strain evidence="4 5">MA2</strain>
    </source>
</reference>
<dbReference type="GO" id="GO:0006275">
    <property type="term" value="P:regulation of DNA replication"/>
    <property type="evidence" value="ECO:0007669"/>
    <property type="project" value="InterPro"/>
</dbReference>
<dbReference type="CDD" id="cd06571">
    <property type="entry name" value="Bac_DnaA_C"/>
    <property type="match status" value="1"/>
</dbReference>
<comment type="caution">
    <text evidence="4">The sequence shown here is derived from an EMBL/GenBank/DDBJ whole genome shotgun (WGS) entry which is preliminary data.</text>
</comment>
<dbReference type="GO" id="GO:0043565">
    <property type="term" value="F:sequence-specific DNA binding"/>
    <property type="evidence" value="ECO:0007669"/>
    <property type="project" value="InterPro"/>
</dbReference>
<evidence type="ECO:0000313" key="5">
    <source>
        <dbReference type="Proteomes" id="UP000028702"/>
    </source>
</evidence>
<protein>
    <submittedName>
        <fullName evidence="4">Conserved protein</fullName>
    </submittedName>
</protein>
<name>A0A081B6F4_9HYPH</name>
<feature type="compositionally biased region" description="Basic and acidic residues" evidence="2">
    <location>
        <begin position="171"/>
        <end position="180"/>
    </location>
</feature>
<dbReference type="SMART" id="SM00760">
    <property type="entry name" value="Bac_DnaA_C"/>
    <property type="match status" value="1"/>
</dbReference>
<evidence type="ECO:0000259" key="3">
    <source>
        <dbReference type="SMART" id="SM00760"/>
    </source>
</evidence>
<evidence type="ECO:0000256" key="1">
    <source>
        <dbReference type="SAM" id="Coils"/>
    </source>
</evidence>